<evidence type="ECO:0000259" key="2">
    <source>
        <dbReference type="Pfam" id="PF01757"/>
    </source>
</evidence>
<feature type="transmembrane region" description="Helical" evidence="1">
    <location>
        <begin position="241"/>
        <end position="258"/>
    </location>
</feature>
<feature type="transmembrane region" description="Helical" evidence="1">
    <location>
        <begin position="153"/>
        <end position="174"/>
    </location>
</feature>
<evidence type="ECO:0000313" key="4">
    <source>
        <dbReference type="Proteomes" id="UP000490980"/>
    </source>
</evidence>
<feature type="transmembrane region" description="Helical" evidence="1">
    <location>
        <begin position="12"/>
        <end position="30"/>
    </location>
</feature>
<dbReference type="InterPro" id="IPR050879">
    <property type="entry name" value="Acyltransferase_3"/>
</dbReference>
<evidence type="ECO:0000256" key="1">
    <source>
        <dbReference type="SAM" id="Phobius"/>
    </source>
</evidence>
<accession>A0A7X5ZK72</accession>
<keyword evidence="4" id="KW-1185">Reference proteome</keyword>
<protein>
    <submittedName>
        <fullName evidence="3">Acyltransferase</fullName>
    </submittedName>
</protein>
<feature type="transmembrane region" description="Helical" evidence="1">
    <location>
        <begin position="76"/>
        <end position="98"/>
    </location>
</feature>
<comment type="caution">
    <text evidence="3">The sequence shown here is derived from an EMBL/GenBank/DDBJ whole genome shotgun (WGS) entry which is preliminary data.</text>
</comment>
<keyword evidence="1" id="KW-1133">Transmembrane helix</keyword>
<dbReference type="GO" id="GO:0016747">
    <property type="term" value="F:acyltransferase activity, transferring groups other than amino-acyl groups"/>
    <property type="evidence" value="ECO:0007669"/>
    <property type="project" value="InterPro"/>
</dbReference>
<dbReference type="InterPro" id="IPR002656">
    <property type="entry name" value="Acyl_transf_3_dom"/>
</dbReference>
<sequence>MNETKLTLHFGVGAWRFLLAVLVAASHLWVNMVQGYAAYAVWAFFVLSGYLMTFVIKHKYGVDRRGLRDFAFNRFLRIYPSYLVAFVFGIVVILWMRYNCIEGTRLNPEFFMPEGWGWLNPLTLLPVFPHNGLPVAVSNALSVEIGAYFLIPLMARSASTAWIAIIVSAVATWNLGFQTSSFADRYVLFLPCLMTFATGSLICHYRDNLLRFARPRLSLLIWMIHGGLWVKWDWIPWTVGLYTSMVLSAWVTLSLTAHKSSKIDSLLGDMSYPIYLIHTTIGALFLAQFGYGRPFVFFATAFVVTIVVSLLMAIGLERPLHRLKKKPRVHDPETVLAAQ</sequence>
<organism evidence="3 4">
    <name type="scientific">Luteibacter anthropi</name>
    <dbReference type="NCBI Taxonomy" id="564369"/>
    <lineage>
        <taxon>Bacteria</taxon>
        <taxon>Pseudomonadati</taxon>
        <taxon>Pseudomonadota</taxon>
        <taxon>Gammaproteobacteria</taxon>
        <taxon>Lysobacterales</taxon>
        <taxon>Rhodanobacteraceae</taxon>
        <taxon>Luteibacter</taxon>
    </lineage>
</organism>
<feature type="transmembrane region" description="Helical" evidence="1">
    <location>
        <begin position="186"/>
        <end position="205"/>
    </location>
</feature>
<gene>
    <name evidence="3" type="ORF">HBF25_19545</name>
</gene>
<dbReference type="PANTHER" id="PTHR23028">
    <property type="entry name" value="ACETYLTRANSFERASE"/>
    <property type="match status" value="1"/>
</dbReference>
<keyword evidence="3" id="KW-0012">Acyltransferase</keyword>
<reference evidence="3 4" key="1">
    <citation type="submission" date="2020-03" db="EMBL/GenBank/DDBJ databases">
        <authorList>
            <person name="Lai Q."/>
        </authorList>
    </citation>
    <scope>NUCLEOTIDE SEQUENCE [LARGE SCALE GENOMIC DNA]</scope>
    <source>
        <strain evidence="3 4">CCUG 25036</strain>
    </source>
</reference>
<dbReference type="Pfam" id="PF01757">
    <property type="entry name" value="Acyl_transf_3"/>
    <property type="match status" value="1"/>
</dbReference>
<feature type="domain" description="Acyltransferase 3" evidence="2">
    <location>
        <begin position="14"/>
        <end position="313"/>
    </location>
</feature>
<dbReference type="GO" id="GO:0000271">
    <property type="term" value="P:polysaccharide biosynthetic process"/>
    <property type="evidence" value="ECO:0007669"/>
    <property type="project" value="TreeGrafter"/>
</dbReference>
<dbReference type="PANTHER" id="PTHR23028:SF53">
    <property type="entry name" value="ACYL_TRANSF_3 DOMAIN-CONTAINING PROTEIN"/>
    <property type="match status" value="1"/>
</dbReference>
<evidence type="ECO:0000313" key="3">
    <source>
        <dbReference type="EMBL" id="NII08584.1"/>
    </source>
</evidence>
<keyword evidence="3" id="KW-0808">Transferase</keyword>
<name>A0A7X5ZK72_9GAMM</name>
<feature type="transmembrane region" description="Helical" evidence="1">
    <location>
        <begin position="270"/>
        <end position="289"/>
    </location>
</feature>
<dbReference type="Proteomes" id="UP000490980">
    <property type="component" value="Unassembled WGS sequence"/>
</dbReference>
<keyword evidence="1" id="KW-0812">Transmembrane</keyword>
<dbReference type="RefSeq" id="WP_166951658.1">
    <property type="nucleotide sequence ID" value="NZ_JAARLZ010000013.1"/>
</dbReference>
<dbReference type="GO" id="GO:0016020">
    <property type="term" value="C:membrane"/>
    <property type="evidence" value="ECO:0007669"/>
    <property type="project" value="TreeGrafter"/>
</dbReference>
<feature type="transmembrane region" description="Helical" evidence="1">
    <location>
        <begin position="295"/>
        <end position="316"/>
    </location>
</feature>
<proteinExistence type="predicted"/>
<feature type="transmembrane region" description="Helical" evidence="1">
    <location>
        <begin position="36"/>
        <end position="56"/>
    </location>
</feature>
<dbReference type="AlphaFoldDB" id="A0A7X5ZK72"/>
<keyword evidence="1" id="KW-0472">Membrane</keyword>
<dbReference type="EMBL" id="JAARLZ010000013">
    <property type="protein sequence ID" value="NII08584.1"/>
    <property type="molecule type" value="Genomic_DNA"/>
</dbReference>